<protein>
    <recommendedName>
        <fullName evidence="3">F-box domain-containing protein</fullName>
    </recommendedName>
</protein>
<organism evidence="1 2">
    <name type="scientific">Orbilia blumenaviensis</name>
    <dbReference type="NCBI Taxonomy" id="1796055"/>
    <lineage>
        <taxon>Eukaryota</taxon>
        <taxon>Fungi</taxon>
        <taxon>Dikarya</taxon>
        <taxon>Ascomycota</taxon>
        <taxon>Pezizomycotina</taxon>
        <taxon>Orbiliomycetes</taxon>
        <taxon>Orbiliales</taxon>
        <taxon>Orbiliaceae</taxon>
        <taxon>Orbilia</taxon>
    </lineage>
</organism>
<name>A0AAV9UV16_9PEZI</name>
<accession>A0AAV9UV16</accession>
<dbReference type="AlphaFoldDB" id="A0AAV9UV16"/>
<gene>
    <name evidence="1" type="ORF">TWF730_009695</name>
</gene>
<sequence length="440" mass="50822">MDVNTTGFKHCKLTLQSLPHDIIWCILANIDNKPDLTNLCTVLPNTAGSLTKKWTSLYDRLCWQEIDGFYFPYLAVLDLAFNGNDEAAMTLGYSVAHPAFPNNASLRIYSFHKWDKEFCRSARVSLPGETVSRIKDIHLQIERMAEIFMEHRLESHHSPPEAYIQPTLEERGRIVKAVYIAWIIGLQISIESPNPDPSLRSRGFGGGAMILFKSLCGRLTRQWPFWEVRGAKVAFSILWSEIPRELSERLFGELGELNTRGCDNVTRFLDFIFSSHEWNADKYLKLFDRRGNEELHPETADTEILKYMRSFGAASMGIMFDFPAGLASRLILERMDIAQRLKREYFFHVEQRIQLYESLASRPNDPHLSDIPPEAKRLIGDVPPPSNTLPRYWCRPVCAYIGNGRTLWNWTKMATVNIEDCLWDDWRLEGWGYRFPQTCS</sequence>
<reference evidence="1 2" key="1">
    <citation type="submission" date="2019-10" db="EMBL/GenBank/DDBJ databases">
        <authorList>
            <person name="Palmer J.M."/>
        </authorList>
    </citation>
    <scope>NUCLEOTIDE SEQUENCE [LARGE SCALE GENOMIC DNA]</scope>
    <source>
        <strain evidence="1 2">TWF730</strain>
    </source>
</reference>
<dbReference type="EMBL" id="JAVHNS010000007">
    <property type="protein sequence ID" value="KAK6348934.1"/>
    <property type="molecule type" value="Genomic_DNA"/>
</dbReference>
<evidence type="ECO:0000313" key="2">
    <source>
        <dbReference type="Proteomes" id="UP001373714"/>
    </source>
</evidence>
<evidence type="ECO:0008006" key="3">
    <source>
        <dbReference type="Google" id="ProtNLM"/>
    </source>
</evidence>
<dbReference type="Proteomes" id="UP001373714">
    <property type="component" value="Unassembled WGS sequence"/>
</dbReference>
<evidence type="ECO:0000313" key="1">
    <source>
        <dbReference type="EMBL" id="KAK6348934.1"/>
    </source>
</evidence>
<comment type="caution">
    <text evidence="1">The sequence shown here is derived from an EMBL/GenBank/DDBJ whole genome shotgun (WGS) entry which is preliminary data.</text>
</comment>
<proteinExistence type="predicted"/>
<keyword evidence="2" id="KW-1185">Reference proteome</keyword>